<dbReference type="Pfam" id="PF10531">
    <property type="entry name" value="SLBB"/>
    <property type="match status" value="1"/>
</dbReference>
<keyword evidence="2" id="KW-1133">Transmembrane helix</keyword>
<dbReference type="PANTHER" id="PTHR21180:SF32">
    <property type="entry name" value="ENDONUCLEASE_EXONUCLEASE_PHOSPHATASE FAMILY DOMAIN-CONTAINING PROTEIN 1"/>
    <property type="match status" value="1"/>
</dbReference>
<dbReference type="NCBIfam" id="TIGR00426">
    <property type="entry name" value="competence protein ComEA helix-hairpin-helix repeat region"/>
    <property type="match status" value="1"/>
</dbReference>
<evidence type="ECO:0000256" key="1">
    <source>
        <dbReference type="SAM" id="MobiDB-lite"/>
    </source>
</evidence>
<keyword evidence="4" id="KW-0238">DNA-binding</keyword>
<feature type="transmembrane region" description="Helical" evidence="2">
    <location>
        <begin position="12"/>
        <end position="34"/>
    </location>
</feature>
<dbReference type="PANTHER" id="PTHR21180">
    <property type="entry name" value="ENDONUCLEASE/EXONUCLEASE/PHOSPHATASE FAMILY DOMAIN-CONTAINING PROTEIN 1"/>
    <property type="match status" value="1"/>
</dbReference>
<sequence length="240" mass="23160">MLEAGPSVRVRVGIGAAIVLVVVGLVCSVLITALSPVGVTTTFGSDGESAAGSQADGAAAASAIPTPSERDGPPDRDADGTGAVLLVHVLGAVASPGVYELDEGARVVDAVAAAGGLADQADQASVNLARPLVDGEQVRVLAVGEVPPPNGSGEAGAGSGAAGGGAAGGAGASGAAGAKVNLNAATELELDGLPRIGPAMAARIIAWRTENGPFTSVDDLLQVTGIGDKTFEGLRDLVTV</sequence>
<dbReference type="Proteomes" id="UP001165584">
    <property type="component" value="Unassembled WGS sequence"/>
</dbReference>
<gene>
    <name evidence="4" type="ORF">N1027_19390</name>
</gene>
<reference evidence="4" key="1">
    <citation type="submission" date="2022-08" db="EMBL/GenBank/DDBJ databases">
        <authorList>
            <person name="Deng Y."/>
            <person name="Han X.-F."/>
            <person name="Zhang Y.-Q."/>
        </authorList>
    </citation>
    <scope>NUCLEOTIDE SEQUENCE</scope>
    <source>
        <strain evidence="4">CPCC 205763</strain>
    </source>
</reference>
<evidence type="ECO:0000259" key="3">
    <source>
        <dbReference type="SMART" id="SM00278"/>
    </source>
</evidence>
<feature type="compositionally biased region" description="Low complexity" evidence="1">
    <location>
        <begin position="47"/>
        <end position="63"/>
    </location>
</feature>
<feature type="domain" description="Helix-hairpin-helix DNA-binding motif class 1" evidence="3">
    <location>
        <begin position="188"/>
        <end position="207"/>
    </location>
</feature>
<feature type="compositionally biased region" description="Gly residues" evidence="1">
    <location>
        <begin position="153"/>
        <end position="168"/>
    </location>
</feature>
<keyword evidence="2" id="KW-0812">Transmembrane</keyword>
<dbReference type="InterPro" id="IPR051675">
    <property type="entry name" value="Endo/Exo/Phosphatase_dom_1"/>
</dbReference>
<dbReference type="InterPro" id="IPR010994">
    <property type="entry name" value="RuvA_2-like"/>
</dbReference>
<comment type="caution">
    <text evidence="4">The sequence shown here is derived from an EMBL/GenBank/DDBJ whole genome shotgun (WGS) entry which is preliminary data.</text>
</comment>
<feature type="region of interest" description="Disordered" evidence="1">
    <location>
        <begin position="145"/>
        <end position="168"/>
    </location>
</feature>
<organism evidence="4 5">
    <name type="scientific">Herbiconiux aconitum</name>
    <dbReference type="NCBI Taxonomy" id="2970913"/>
    <lineage>
        <taxon>Bacteria</taxon>
        <taxon>Bacillati</taxon>
        <taxon>Actinomycetota</taxon>
        <taxon>Actinomycetes</taxon>
        <taxon>Micrococcales</taxon>
        <taxon>Microbacteriaceae</taxon>
        <taxon>Herbiconiux</taxon>
    </lineage>
</organism>
<dbReference type="GO" id="GO:0003677">
    <property type="term" value="F:DNA binding"/>
    <property type="evidence" value="ECO:0007669"/>
    <property type="project" value="UniProtKB-KW"/>
</dbReference>
<feature type="compositionally biased region" description="Basic and acidic residues" evidence="1">
    <location>
        <begin position="68"/>
        <end position="79"/>
    </location>
</feature>
<dbReference type="InterPro" id="IPR019554">
    <property type="entry name" value="Soluble_ligand-bd"/>
</dbReference>
<name>A0ABT2GVP6_9MICO</name>
<dbReference type="Pfam" id="PF12836">
    <property type="entry name" value="HHH_3"/>
    <property type="match status" value="1"/>
</dbReference>
<dbReference type="Gene3D" id="1.10.150.320">
    <property type="entry name" value="Photosystem II 12 kDa extrinsic protein"/>
    <property type="match status" value="1"/>
</dbReference>
<dbReference type="InterPro" id="IPR004509">
    <property type="entry name" value="Competence_ComEA_HhH"/>
</dbReference>
<evidence type="ECO:0000313" key="5">
    <source>
        <dbReference type="Proteomes" id="UP001165584"/>
    </source>
</evidence>
<keyword evidence="2" id="KW-0472">Membrane</keyword>
<dbReference type="SUPFAM" id="SSF47781">
    <property type="entry name" value="RuvA domain 2-like"/>
    <property type="match status" value="1"/>
</dbReference>
<feature type="domain" description="Helix-hairpin-helix DNA-binding motif class 1" evidence="3">
    <location>
        <begin position="218"/>
        <end position="237"/>
    </location>
</feature>
<evidence type="ECO:0000313" key="4">
    <source>
        <dbReference type="EMBL" id="MCS5720296.1"/>
    </source>
</evidence>
<proteinExistence type="predicted"/>
<accession>A0ABT2GVP6</accession>
<dbReference type="EMBL" id="JANLCM010000003">
    <property type="protein sequence ID" value="MCS5720296.1"/>
    <property type="molecule type" value="Genomic_DNA"/>
</dbReference>
<feature type="region of interest" description="Disordered" evidence="1">
    <location>
        <begin position="47"/>
        <end position="80"/>
    </location>
</feature>
<keyword evidence="5" id="KW-1185">Reference proteome</keyword>
<dbReference type="Gene3D" id="3.10.560.10">
    <property type="entry name" value="Outer membrane lipoprotein wza domain like"/>
    <property type="match status" value="1"/>
</dbReference>
<evidence type="ECO:0000256" key="2">
    <source>
        <dbReference type="SAM" id="Phobius"/>
    </source>
</evidence>
<protein>
    <submittedName>
        <fullName evidence="4">ComEA family DNA-binding protein</fullName>
    </submittedName>
</protein>
<dbReference type="InterPro" id="IPR003583">
    <property type="entry name" value="Hlx-hairpin-Hlx_DNA-bd_motif"/>
</dbReference>
<dbReference type="SMART" id="SM00278">
    <property type="entry name" value="HhH1"/>
    <property type="match status" value="2"/>
</dbReference>